<dbReference type="InterPro" id="IPR051879">
    <property type="entry name" value="C2H2-ZF_Maturation_Protein"/>
</dbReference>
<evidence type="ECO:0000259" key="12">
    <source>
        <dbReference type="PROSITE" id="PS50157"/>
    </source>
</evidence>
<dbReference type="Pfam" id="PF12171">
    <property type="entry name" value="zf-C2H2_jaz"/>
    <property type="match status" value="1"/>
</dbReference>
<evidence type="ECO:0000256" key="8">
    <source>
        <dbReference type="ARBA" id="ARBA00023242"/>
    </source>
</evidence>
<dbReference type="GO" id="GO:0042254">
    <property type="term" value="P:ribosome biogenesis"/>
    <property type="evidence" value="ECO:0007669"/>
    <property type="project" value="UniProtKB-KW"/>
</dbReference>
<evidence type="ECO:0000256" key="9">
    <source>
        <dbReference type="ARBA" id="ARBA00038064"/>
    </source>
</evidence>
<dbReference type="Proteomes" id="UP001150569">
    <property type="component" value="Unassembled WGS sequence"/>
</dbReference>
<comment type="similarity">
    <text evidence="9">Belongs to the ZNF593/BUD20 C2H2-type zinc-finger protein family.</text>
</comment>
<comment type="subcellular location">
    <subcellularLocation>
        <location evidence="2">Cytoplasm</location>
    </subcellularLocation>
    <subcellularLocation>
        <location evidence="1">Nucleus</location>
    </subcellularLocation>
</comment>
<dbReference type="AlphaFoldDB" id="A0A9W7ZWA3"/>
<reference evidence="13" key="1">
    <citation type="submission" date="2022-07" db="EMBL/GenBank/DDBJ databases">
        <title>Phylogenomic reconstructions and comparative analyses of Kickxellomycotina fungi.</title>
        <authorList>
            <person name="Reynolds N.K."/>
            <person name="Stajich J.E."/>
            <person name="Barry K."/>
            <person name="Grigoriev I.V."/>
            <person name="Crous P."/>
            <person name="Smith M.E."/>
        </authorList>
    </citation>
    <scope>NUCLEOTIDE SEQUENCE</scope>
    <source>
        <strain evidence="13">RSA 861</strain>
    </source>
</reference>
<evidence type="ECO:0000256" key="10">
    <source>
        <dbReference type="PROSITE-ProRule" id="PRU00042"/>
    </source>
</evidence>
<dbReference type="GO" id="GO:0005737">
    <property type="term" value="C:cytoplasm"/>
    <property type="evidence" value="ECO:0007669"/>
    <property type="project" value="UniProtKB-SubCell"/>
</dbReference>
<dbReference type="GO" id="GO:0008270">
    <property type="term" value="F:zinc ion binding"/>
    <property type="evidence" value="ECO:0007669"/>
    <property type="project" value="UniProtKB-KW"/>
</dbReference>
<keyword evidence="6 10" id="KW-0863">Zinc-finger</keyword>
<evidence type="ECO:0000313" key="14">
    <source>
        <dbReference type="Proteomes" id="UP001150569"/>
    </source>
</evidence>
<evidence type="ECO:0000256" key="1">
    <source>
        <dbReference type="ARBA" id="ARBA00004123"/>
    </source>
</evidence>
<dbReference type="InterPro" id="IPR022755">
    <property type="entry name" value="Znf_C2H2_jaz"/>
</dbReference>
<gene>
    <name evidence="13" type="ORF">IWQ60_008814</name>
</gene>
<accession>A0A9W7ZWA3</accession>
<dbReference type="PROSITE" id="PS50157">
    <property type="entry name" value="ZINC_FINGER_C2H2_2"/>
    <property type="match status" value="1"/>
</dbReference>
<keyword evidence="3" id="KW-0963">Cytoplasm</keyword>
<comment type="caution">
    <text evidence="13">The sequence shown here is derived from an EMBL/GenBank/DDBJ whole genome shotgun (WGS) entry which is preliminary data.</text>
</comment>
<organism evidence="13 14">
    <name type="scientific">Tieghemiomyces parasiticus</name>
    <dbReference type="NCBI Taxonomy" id="78921"/>
    <lineage>
        <taxon>Eukaryota</taxon>
        <taxon>Fungi</taxon>
        <taxon>Fungi incertae sedis</taxon>
        <taxon>Zoopagomycota</taxon>
        <taxon>Kickxellomycotina</taxon>
        <taxon>Dimargaritomycetes</taxon>
        <taxon>Dimargaritales</taxon>
        <taxon>Dimargaritaceae</taxon>
        <taxon>Tieghemiomyces</taxon>
    </lineage>
</organism>
<dbReference type="InterPro" id="IPR036236">
    <property type="entry name" value="Znf_C2H2_sf"/>
</dbReference>
<dbReference type="InterPro" id="IPR013087">
    <property type="entry name" value="Znf_C2H2_type"/>
</dbReference>
<feature type="compositionally biased region" description="Basic residues" evidence="11">
    <location>
        <begin position="1"/>
        <end position="10"/>
    </location>
</feature>
<evidence type="ECO:0000256" key="3">
    <source>
        <dbReference type="ARBA" id="ARBA00022490"/>
    </source>
</evidence>
<feature type="domain" description="C2H2-type" evidence="12">
    <location>
        <begin position="62"/>
        <end position="86"/>
    </location>
</feature>
<keyword evidence="4" id="KW-0690">Ribosome biogenesis</keyword>
<dbReference type="PANTHER" id="PTHR46095:SF1">
    <property type="entry name" value="ZINC FINGER PROTEIN 593"/>
    <property type="match status" value="1"/>
</dbReference>
<keyword evidence="7" id="KW-0862">Zinc</keyword>
<evidence type="ECO:0000256" key="11">
    <source>
        <dbReference type="SAM" id="MobiDB-lite"/>
    </source>
</evidence>
<dbReference type="PANTHER" id="PTHR46095">
    <property type="entry name" value="ZINC FINGER PROTEIN 593"/>
    <property type="match status" value="1"/>
</dbReference>
<keyword evidence="5" id="KW-0479">Metal-binding</keyword>
<dbReference type="FunFam" id="3.30.160.60:FF:000299">
    <property type="entry name" value="Zinc finger protein 593"/>
    <property type="match status" value="1"/>
</dbReference>
<keyword evidence="14" id="KW-1185">Reference proteome</keyword>
<evidence type="ECO:0000256" key="5">
    <source>
        <dbReference type="ARBA" id="ARBA00022723"/>
    </source>
</evidence>
<sequence length="147" mass="16564">MVTTNKKKGKNSANRDLNRKYRTRRRTKDLDQIHEDLDPAKAERLLTEHLENADDLPGGGVYYCFECARHFVDERCLTIHQKTRAHRLRLKRLKEEVYTQKEAEAAVGLYTDNGPRRSKAAATTTMAGTTTTTAGGMAIDATPSLPM</sequence>
<dbReference type="GO" id="GO:0005634">
    <property type="term" value="C:nucleus"/>
    <property type="evidence" value="ECO:0007669"/>
    <property type="project" value="UniProtKB-SubCell"/>
</dbReference>
<dbReference type="SUPFAM" id="SSF57667">
    <property type="entry name" value="beta-beta-alpha zinc fingers"/>
    <property type="match status" value="1"/>
</dbReference>
<dbReference type="PROSITE" id="PS00028">
    <property type="entry name" value="ZINC_FINGER_C2H2_1"/>
    <property type="match status" value="1"/>
</dbReference>
<dbReference type="GO" id="GO:0043021">
    <property type="term" value="F:ribonucleoprotein complex binding"/>
    <property type="evidence" value="ECO:0007669"/>
    <property type="project" value="UniProtKB-ARBA"/>
</dbReference>
<evidence type="ECO:0000256" key="4">
    <source>
        <dbReference type="ARBA" id="ARBA00022517"/>
    </source>
</evidence>
<dbReference type="Gene3D" id="3.30.160.60">
    <property type="entry name" value="Classic Zinc Finger"/>
    <property type="match status" value="1"/>
</dbReference>
<evidence type="ECO:0000256" key="6">
    <source>
        <dbReference type="ARBA" id="ARBA00022771"/>
    </source>
</evidence>
<dbReference type="OrthoDB" id="24683at2759"/>
<evidence type="ECO:0000313" key="13">
    <source>
        <dbReference type="EMBL" id="KAJ1914428.1"/>
    </source>
</evidence>
<evidence type="ECO:0000256" key="2">
    <source>
        <dbReference type="ARBA" id="ARBA00004496"/>
    </source>
</evidence>
<evidence type="ECO:0000256" key="7">
    <source>
        <dbReference type="ARBA" id="ARBA00022833"/>
    </source>
</evidence>
<proteinExistence type="inferred from homology"/>
<keyword evidence="8" id="KW-0539">Nucleus</keyword>
<name>A0A9W7ZWA3_9FUNG</name>
<protein>
    <recommendedName>
        <fullName evidence="12">C2H2-type domain-containing protein</fullName>
    </recommendedName>
</protein>
<dbReference type="EMBL" id="JANBPT010000685">
    <property type="protein sequence ID" value="KAJ1914428.1"/>
    <property type="molecule type" value="Genomic_DNA"/>
</dbReference>
<feature type="region of interest" description="Disordered" evidence="11">
    <location>
        <begin position="1"/>
        <end position="34"/>
    </location>
</feature>